<dbReference type="EMBL" id="LWSA01000142">
    <property type="protein sequence ID" value="OCX72477.1"/>
    <property type="molecule type" value="Genomic_DNA"/>
</dbReference>
<keyword evidence="4" id="KW-1185">Reference proteome</keyword>
<dbReference type="EMBL" id="LWRY01000032">
    <property type="protein sequence ID" value="OCX74746.1"/>
    <property type="molecule type" value="Genomic_DNA"/>
</dbReference>
<dbReference type="Proteomes" id="UP000094893">
    <property type="component" value="Unassembled WGS sequence"/>
</dbReference>
<dbReference type="Proteomes" id="UP000095008">
    <property type="component" value="Unassembled WGS sequence"/>
</dbReference>
<dbReference type="AlphaFoldDB" id="A0A1C2I948"/>
<dbReference type="RefSeq" id="WP_024893833.1">
    <property type="nucleotide sequence ID" value="NZ_LGYM01000022.1"/>
</dbReference>
<gene>
    <name evidence="2" type="ORF">A6M23_05095</name>
    <name evidence="1" type="ORF">A6P07_09770</name>
</gene>
<reference evidence="1 3" key="1">
    <citation type="journal article" date="2016" name="Int. J. Mol. Sci.">
        <title>Comparative genomics of the extreme acidophile Acidithiobacillus thiooxidans reveals intraspecific divergence and niche adaptation.</title>
        <authorList>
            <person name="Zhang X."/>
            <person name="Feng X."/>
            <person name="Tao J."/>
            <person name="Ma L."/>
            <person name="Xiao Y."/>
            <person name="Liang Y."/>
            <person name="Liu X."/>
            <person name="Yin H."/>
        </authorList>
    </citation>
    <scope>NUCLEOTIDE SEQUENCE [LARGE SCALE GENOMIC DNA]</scope>
    <source>
        <strain evidence="1 3">A02</strain>
        <strain evidence="2">DXS-W</strain>
    </source>
</reference>
<proteinExistence type="predicted"/>
<protein>
    <submittedName>
        <fullName evidence="1">Uncharacterized protein</fullName>
    </submittedName>
</protein>
<sequence length="140" mass="16015">MSKKQMVSGQKRHFGNGVPTVAFDERIFIYDKVGERIGFITVQRTLDRTFITGYAVNLVSLPEYHFCEKVDMRLLGFDTKWHNGKTGDCHRHCVCRGKVVVAMENADCAFCKIIDTFFSEVKRIGVEMDWDIDELGQISA</sequence>
<evidence type="ECO:0000313" key="1">
    <source>
        <dbReference type="EMBL" id="OCX72477.1"/>
    </source>
</evidence>
<comment type="caution">
    <text evidence="1">The sequence shown here is derived from an EMBL/GenBank/DDBJ whole genome shotgun (WGS) entry which is preliminary data.</text>
</comment>
<accession>A0A1C2I948</accession>
<evidence type="ECO:0000313" key="3">
    <source>
        <dbReference type="Proteomes" id="UP000094893"/>
    </source>
</evidence>
<evidence type="ECO:0000313" key="4">
    <source>
        <dbReference type="Proteomes" id="UP000095008"/>
    </source>
</evidence>
<evidence type="ECO:0000313" key="2">
    <source>
        <dbReference type="EMBL" id="OCX74746.1"/>
    </source>
</evidence>
<name>A0A1C2I948_ACITH</name>
<organism evidence="1 3">
    <name type="scientific">Acidithiobacillus thiooxidans</name>
    <name type="common">Thiobacillus thiooxidans</name>
    <dbReference type="NCBI Taxonomy" id="930"/>
    <lineage>
        <taxon>Bacteria</taxon>
        <taxon>Pseudomonadati</taxon>
        <taxon>Pseudomonadota</taxon>
        <taxon>Acidithiobacillia</taxon>
        <taxon>Acidithiobacillales</taxon>
        <taxon>Acidithiobacillaceae</taxon>
        <taxon>Acidithiobacillus</taxon>
    </lineage>
</organism>